<dbReference type="InterPro" id="IPR025187">
    <property type="entry name" value="DUF4112"/>
</dbReference>
<dbReference type="OrthoDB" id="513552at2"/>
<evidence type="ECO:0000313" key="2">
    <source>
        <dbReference type="EMBL" id="SFR40801.1"/>
    </source>
</evidence>
<evidence type="ECO:0000256" key="1">
    <source>
        <dbReference type="SAM" id="Phobius"/>
    </source>
</evidence>
<protein>
    <recommendedName>
        <fullName evidence="4">DUF4112 domain-containing protein</fullName>
    </recommendedName>
</protein>
<dbReference type="AlphaFoldDB" id="A0A1I6GFA9"/>
<feature type="transmembrane region" description="Helical" evidence="1">
    <location>
        <begin position="39"/>
        <end position="59"/>
    </location>
</feature>
<keyword evidence="1" id="KW-0472">Membrane</keyword>
<dbReference type="Proteomes" id="UP000199478">
    <property type="component" value="Unassembled WGS sequence"/>
</dbReference>
<keyword evidence="3" id="KW-1185">Reference proteome</keyword>
<proteinExistence type="predicted"/>
<sequence>MNIEQDIDFELSRLRKTAQRMDALFYIPRTRVSVGFDNILGLVPVVGDFAALIPSLWMIKQAHRLGATPGTLVYMLANTLLDFAIGSIPVVGDLFDLLYNANIRNYRALEINLNKKAARAKSVRTAPKDIAWAHPNLLAD</sequence>
<evidence type="ECO:0008006" key="4">
    <source>
        <dbReference type="Google" id="ProtNLM"/>
    </source>
</evidence>
<reference evidence="3" key="1">
    <citation type="submission" date="2016-10" db="EMBL/GenBank/DDBJ databases">
        <authorList>
            <person name="Varghese N."/>
            <person name="Submissions S."/>
        </authorList>
    </citation>
    <scope>NUCLEOTIDE SEQUENCE [LARGE SCALE GENOMIC DNA]</scope>
    <source>
        <strain evidence="3">DSM 26879</strain>
    </source>
</reference>
<name>A0A1I6GFA9_9RHOB</name>
<keyword evidence="1" id="KW-1133">Transmembrane helix</keyword>
<dbReference type="STRING" id="390270.SAMN04488005_1557"/>
<keyword evidence="1" id="KW-0812">Transmembrane</keyword>
<dbReference type="EMBL" id="FOYP01000001">
    <property type="protein sequence ID" value="SFR40801.1"/>
    <property type="molecule type" value="Genomic_DNA"/>
</dbReference>
<dbReference type="PANTHER" id="PTHR35519">
    <property type="entry name" value="MEMBRANE PROTEINS"/>
    <property type="match status" value="1"/>
</dbReference>
<feature type="transmembrane region" description="Helical" evidence="1">
    <location>
        <begin position="71"/>
        <end position="92"/>
    </location>
</feature>
<dbReference type="RefSeq" id="WP_090198515.1">
    <property type="nucleotide sequence ID" value="NZ_FOYP01000001.1"/>
</dbReference>
<evidence type="ECO:0000313" key="3">
    <source>
        <dbReference type="Proteomes" id="UP000199478"/>
    </source>
</evidence>
<dbReference type="PANTHER" id="PTHR35519:SF2">
    <property type="entry name" value="PH DOMAIN PROTEIN"/>
    <property type="match status" value="1"/>
</dbReference>
<gene>
    <name evidence="2" type="ORF">SAMN04488005_1557</name>
</gene>
<accession>A0A1I6GFA9</accession>
<organism evidence="2 3">
    <name type="scientific">Yoonia tamlensis</name>
    <dbReference type="NCBI Taxonomy" id="390270"/>
    <lineage>
        <taxon>Bacteria</taxon>
        <taxon>Pseudomonadati</taxon>
        <taxon>Pseudomonadota</taxon>
        <taxon>Alphaproteobacteria</taxon>
        <taxon>Rhodobacterales</taxon>
        <taxon>Paracoccaceae</taxon>
        <taxon>Yoonia</taxon>
    </lineage>
</organism>
<dbReference type="Pfam" id="PF13430">
    <property type="entry name" value="DUF4112"/>
    <property type="match status" value="1"/>
</dbReference>